<evidence type="ECO:0000313" key="2">
    <source>
        <dbReference type="EMBL" id="CAI9965921.1"/>
    </source>
</evidence>
<evidence type="ECO:0000313" key="3">
    <source>
        <dbReference type="EMBL" id="CAL6064590.1"/>
    </source>
</evidence>
<dbReference type="Proteomes" id="UP001642409">
    <property type="component" value="Unassembled WGS sequence"/>
</dbReference>
<feature type="compositionally biased region" description="Polar residues" evidence="1">
    <location>
        <begin position="351"/>
        <end position="366"/>
    </location>
</feature>
<accession>A0AA86UV63</accession>
<reference evidence="2" key="1">
    <citation type="submission" date="2023-06" db="EMBL/GenBank/DDBJ databases">
        <authorList>
            <person name="Kurt Z."/>
        </authorList>
    </citation>
    <scope>NUCLEOTIDE SEQUENCE</scope>
</reference>
<feature type="region of interest" description="Disordered" evidence="1">
    <location>
        <begin position="346"/>
        <end position="366"/>
    </location>
</feature>
<keyword evidence="4" id="KW-1185">Reference proteome</keyword>
<dbReference type="EMBL" id="CATOUU010000997">
    <property type="protein sequence ID" value="CAI9965921.1"/>
    <property type="molecule type" value="Genomic_DNA"/>
</dbReference>
<gene>
    <name evidence="3" type="ORF">HINF_LOCUS51428</name>
    <name evidence="2" type="ORF">HINF_LOCUS53566</name>
</gene>
<sequence length="467" mass="52530">MSVQKLIEFQLQTSGPSATFLMSGSKCLIRQGEFLQVVNLQQKQVEAKIPMNKYIGQPSSLVDDVYYEVNKNTLTSTNIETKETETVQVSNNLNATAFVNYNRLIFMISNGQLLALYLDTKELVPIGDFVPATNMFQYSENEMASYFNNKLHIFNTESHELKTKEQYLSEGFTFRANNDFVQLSTQIFKYDEIIYEPSATLEKAIPFLNANLIAFTGFSGLFELLQGDIFDELSQFCACLRFQRSSNIVIEQEQAAPQSKMVNICMQYFASIKAEIANGKTETEAIQPYKSDLIQMLTILGLGAQVVQEAEGKQDSQAEIQQLILAQKDQEIKELQKDKNELQNKLKISEDQLNQKGKTNDNSNVENQLQNTIRQKDAEIAQLQRKISELNSKVANATSQAENTVKTQERSQPVVQKPVEAPVQQAPVILIQKKTTIENPAPTQSAPAVPTGRPMTLAEKVAMFSKK</sequence>
<evidence type="ECO:0000313" key="4">
    <source>
        <dbReference type="Proteomes" id="UP001642409"/>
    </source>
</evidence>
<protein>
    <submittedName>
        <fullName evidence="2">Uncharacterized protein</fullName>
    </submittedName>
</protein>
<name>A0AA86UV63_9EUKA</name>
<comment type="caution">
    <text evidence="2">The sequence shown here is derived from an EMBL/GenBank/DDBJ whole genome shotgun (WGS) entry which is preliminary data.</text>
</comment>
<dbReference type="EMBL" id="CAXDID020000251">
    <property type="protein sequence ID" value="CAL6064590.1"/>
    <property type="molecule type" value="Genomic_DNA"/>
</dbReference>
<proteinExistence type="predicted"/>
<reference evidence="3 4" key="2">
    <citation type="submission" date="2024-07" db="EMBL/GenBank/DDBJ databases">
        <authorList>
            <person name="Akdeniz Z."/>
        </authorList>
    </citation>
    <scope>NUCLEOTIDE SEQUENCE [LARGE SCALE GENOMIC DNA]</scope>
</reference>
<dbReference type="AlphaFoldDB" id="A0AA86UV63"/>
<evidence type="ECO:0000256" key="1">
    <source>
        <dbReference type="SAM" id="MobiDB-lite"/>
    </source>
</evidence>
<organism evidence="2">
    <name type="scientific">Hexamita inflata</name>
    <dbReference type="NCBI Taxonomy" id="28002"/>
    <lineage>
        <taxon>Eukaryota</taxon>
        <taxon>Metamonada</taxon>
        <taxon>Diplomonadida</taxon>
        <taxon>Hexamitidae</taxon>
        <taxon>Hexamitinae</taxon>
        <taxon>Hexamita</taxon>
    </lineage>
</organism>